<accession>A0AAV6P8M4</accession>
<keyword evidence="1" id="KW-0472">Membrane</keyword>
<organism evidence="2 3">
    <name type="scientific">Solea senegalensis</name>
    <name type="common">Senegalese sole</name>
    <dbReference type="NCBI Taxonomy" id="28829"/>
    <lineage>
        <taxon>Eukaryota</taxon>
        <taxon>Metazoa</taxon>
        <taxon>Chordata</taxon>
        <taxon>Craniata</taxon>
        <taxon>Vertebrata</taxon>
        <taxon>Euteleostomi</taxon>
        <taxon>Actinopterygii</taxon>
        <taxon>Neopterygii</taxon>
        <taxon>Teleostei</taxon>
        <taxon>Neoteleostei</taxon>
        <taxon>Acanthomorphata</taxon>
        <taxon>Carangaria</taxon>
        <taxon>Pleuronectiformes</taxon>
        <taxon>Pleuronectoidei</taxon>
        <taxon>Soleidae</taxon>
        <taxon>Solea</taxon>
    </lineage>
</organism>
<feature type="transmembrane region" description="Helical" evidence="1">
    <location>
        <begin position="37"/>
        <end position="57"/>
    </location>
</feature>
<dbReference type="EMBL" id="JAGKHQ010001884">
    <property type="protein sequence ID" value="KAG7453495.1"/>
    <property type="molecule type" value="Genomic_DNA"/>
</dbReference>
<keyword evidence="1" id="KW-1133">Transmembrane helix</keyword>
<name>A0AAV6P8M4_SOLSE</name>
<evidence type="ECO:0000313" key="3">
    <source>
        <dbReference type="Proteomes" id="UP000693946"/>
    </source>
</evidence>
<keyword evidence="3" id="KW-1185">Reference proteome</keyword>
<keyword evidence="1" id="KW-0812">Transmembrane</keyword>
<protein>
    <submittedName>
        <fullName evidence="2">Uncharacterized protein</fullName>
    </submittedName>
</protein>
<evidence type="ECO:0000313" key="2">
    <source>
        <dbReference type="EMBL" id="KAG7453495.1"/>
    </source>
</evidence>
<reference evidence="2 3" key="1">
    <citation type="journal article" date="2021" name="Sci. Rep.">
        <title>Chromosome anchoring in Senegalese sole (Solea senegalensis) reveals sex-associated markers and genome rearrangements in flatfish.</title>
        <authorList>
            <person name="Guerrero-Cozar I."/>
            <person name="Gomez-Garrido J."/>
            <person name="Berbel C."/>
            <person name="Martinez-Blanch J.F."/>
            <person name="Alioto T."/>
            <person name="Claros M.G."/>
            <person name="Gagnaire P.A."/>
            <person name="Manchado M."/>
        </authorList>
    </citation>
    <scope>NUCLEOTIDE SEQUENCE [LARGE SCALE GENOMIC DNA]</scope>
    <source>
        <strain evidence="2">Sse05_10M</strain>
    </source>
</reference>
<gene>
    <name evidence="2" type="ORF">JOB18_027761</name>
</gene>
<evidence type="ECO:0000256" key="1">
    <source>
        <dbReference type="SAM" id="Phobius"/>
    </source>
</evidence>
<sequence>MQVQLVDHPIYESLSCLYIYELFCPSPLLRTCFVSSIIHWATFGFLSLFHVVMNLNLTVREDLISPSSAQI</sequence>
<proteinExistence type="predicted"/>
<comment type="caution">
    <text evidence="2">The sequence shown here is derived from an EMBL/GenBank/DDBJ whole genome shotgun (WGS) entry which is preliminary data.</text>
</comment>
<dbReference type="Proteomes" id="UP000693946">
    <property type="component" value="Unassembled WGS sequence"/>
</dbReference>
<dbReference type="AlphaFoldDB" id="A0AAV6P8M4"/>